<comment type="caution">
    <text evidence="1">The sequence shown here is derived from an EMBL/GenBank/DDBJ whole genome shotgun (WGS) entry which is preliminary data.</text>
</comment>
<proteinExistence type="predicted"/>
<dbReference type="EMBL" id="JAMSKV010000009">
    <property type="protein sequence ID" value="MCQ8278996.1"/>
    <property type="molecule type" value="Genomic_DNA"/>
</dbReference>
<dbReference type="RefSeq" id="WP_422864475.1">
    <property type="nucleotide sequence ID" value="NZ_JAMSKV010000009.1"/>
</dbReference>
<dbReference type="Proteomes" id="UP001524587">
    <property type="component" value="Unassembled WGS sequence"/>
</dbReference>
<accession>A0ABT1W7Y4</accession>
<evidence type="ECO:0000313" key="2">
    <source>
        <dbReference type="Proteomes" id="UP001524587"/>
    </source>
</evidence>
<reference evidence="1 2" key="1">
    <citation type="submission" date="2022-06" db="EMBL/GenBank/DDBJ databases">
        <title>Endosaccharibacter gen. nov., sp. nov., endophytic bacteria isolated from sugarcane.</title>
        <authorList>
            <person name="Pitiwittayakul N."/>
            <person name="Yukphan P."/>
            <person name="Charoenyingcharoen P."/>
            <person name="Tanasupawat S."/>
        </authorList>
    </citation>
    <scope>NUCLEOTIDE SEQUENCE [LARGE SCALE GENOMIC DNA]</scope>
    <source>
        <strain evidence="1 2">KSS8</strain>
    </source>
</reference>
<organism evidence="1 2">
    <name type="scientific">Endosaccharibacter trunci</name>
    <dbReference type="NCBI Taxonomy" id="2812733"/>
    <lineage>
        <taxon>Bacteria</taxon>
        <taxon>Pseudomonadati</taxon>
        <taxon>Pseudomonadota</taxon>
        <taxon>Alphaproteobacteria</taxon>
        <taxon>Acetobacterales</taxon>
        <taxon>Acetobacteraceae</taxon>
        <taxon>Endosaccharibacter</taxon>
    </lineage>
</organism>
<name>A0ABT1W7Y4_9PROT</name>
<gene>
    <name evidence="1" type="ORF">NFI95_11110</name>
</gene>
<protein>
    <submittedName>
        <fullName evidence="1">Uncharacterized protein</fullName>
    </submittedName>
</protein>
<evidence type="ECO:0000313" key="1">
    <source>
        <dbReference type="EMBL" id="MCQ8278996.1"/>
    </source>
</evidence>
<keyword evidence="2" id="KW-1185">Reference proteome</keyword>
<sequence>MRRILAILFLTVVVLLAGGFLYLGLFPPHVVPQPVHVTVAPATLAPGG</sequence>